<accession>A0A381QA67</accession>
<protein>
    <submittedName>
        <fullName evidence="1">Uncharacterized protein</fullName>
    </submittedName>
</protein>
<evidence type="ECO:0000313" key="1">
    <source>
        <dbReference type="EMBL" id="SUZ76222.1"/>
    </source>
</evidence>
<sequence>MLKDTADNSRSGLNEDFVAKFTKQEKDLLGV</sequence>
<name>A0A381QA67_9ZZZZ</name>
<organism evidence="1">
    <name type="scientific">marine metagenome</name>
    <dbReference type="NCBI Taxonomy" id="408172"/>
    <lineage>
        <taxon>unclassified sequences</taxon>
        <taxon>metagenomes</taxon>
        <taxon>ecological metagenomes</taxon>
    </lineage>
</organism>
<dbReference type="EMBL" id="UINC01001270">
    <property type="protein sequence ID" value="SUZ76222.1"/>
    <property type="molecule type" value="Genomic_DNA"/>
</dbReference>
<dbReference type="AlphaFoldDB" id="A0A381QA67"/>
<gene>
    <name evidence="1" type="ORF">METZ01_LOCUS29076</name>
</gene>
<reference evidence="1" key="1">
    <citation type="submission" date="2018-05" db="EMBL/GenBank/DDBJ databases">
        <authorList>
            <person name="Lanie J.A."/>
            <person name="Ng W.-L."/>
            <person name="Kazmierczak K.M."/>
            <person name="Andrzejewski T.M."/>
            <person name="Davidsen T.M."/>
            <person name="Wayne K.J."/>
            <person name="Tettelin H."/>
            <person name="Glass J.I."/>
            <person name="Rusch D."/>
            <person name="Podicherti R."/>
            <person name="Tsui H.-C.T."/>
            <person name="Winkler M.E."/>
        </authorList>
    </citation>
    <scope>NUCLEOTIDE SEQUENCE</scope>
</reference>
<proteinExistence type="predicted"/>